<evidence type="ECO:0000256" key="4">
    <source>
        <dbReference type="SAM" id="MobiDB-lite"/>
    </source>
</evidence>
<dbReference type="GO" id="GO:0010468">
    <property type="term" value="P:regulation of gene expression"/>
    <property type="evidence" value="ECO:0007669"/>
    <property type="project" value="UniProtKB-ARBA"/>
</dbReference>
<dbReference type="InterPro" id="IPR007592">
    <property type="entry name" value="GEBP"/>
</dbReference>
<gene>
    <name evidence="7" type="ORF">V5N11_001751</name>
</gene>
<feature type="compositionally biased region" description="Low complexity" evidence="4">
    <location>
        <begin position="273"/>
        <end position="282"/>
    </location>
</feature>
<evidence type="ECO:0000256" key="2">
    <source>
        <dbReference type="ARBA" id="ARBA00023015"/>
    </source>
</evidence>
<keyword evidence="3" id="KW-0804">Transcription</keyword>
<dbReference type="Pfam" id="PF22757">
    <property type="entry name" value="GeBP-like_C"/>
    <property type="match status" value="1"/>
</dbReference>
<evidence type="ECO:0000256" key="1">
    <source>
        <dbReference type="ARBA" id="ARBA00010820"/>
    </source>
</evidence>
<feature type="compositionally biased region" description="Acidic residues" evidence="4">
    <location>
        <begin position="82"/>
        <end position="92"/>
    </location>
</feature>
<evidence type="ECO:0000313" key="7">
    <source>
        <dbReference type="EMBL" id="KAL1188322.1"/>
    </source>
</evidence>
<dbReference type="Pfam" id="PF04504">
    <property type="entry name" value="GeBP-like_DBD"/>
    <property type="match status" value="1"/>
</dbReference>
<comment type="similarity">
    <text evidence="1">Belongs to the GeBP family.</text>
</comment>
<keyword evidence="2" id="KW-0805">Transcription regulation</keyword>
<dbReference type="Proteomes" id="UP001558713">
    <property type="component" value="Unassembled WGS sequence"/>
</dbReference>
<evidence type="ECO:0000256" key="3">
    <source>
        <dbReference type="ARBA" id="ARBA00023163"/>
    </source>
</evidence>
<feature type="region of interest" description="Disordered" evidence="4">
    <location>
        <begin position="1"/>
        <end position="164"/>
    </location>
</feature>
<dbReference type="PANTHER" id="PTHR31662">
    <property type="entry name" value="BNAANNG10740D PROTEIN-RELATED"/>
    <property type="match status" value="1"/>
</dbReference>
<dbReference type="AlphaFoldDB" id="A0ABD0Z0Z1"/>
<accession>A0ABD0Z0Z1</accession>
<dbReference type="PANTHER" id="PTHR31662:SF68">
    <property type="entry name" value="DNA-BINDING STOREKEEPER PROTEIN TRANSCRIPTIONAL REGULATOR-LIKE PROTEIN-RELATED"/>
    <property type="match status" value="1"/>
</dbReference>
<feature type="region of interest" description="Disordered" evidence="4">
    <location>
        <begin position="270"/>
        <end position="291"/>
    </location>
</feature>
<dbReference type="InterPro" id="IPR053933">
    <property type="entry name" value="GeBP-like_C"/>
</dbReference>
<feature type="domain" description="Glabrous enhancer-binding protein-like C-terminal" evidence="6">
    <location>
        <begin position="328"/>
        <end position="395"/>
    </location>
</feature>
<evidence type="ECO:0000259" key="5">
    <source>
        <dbReference type="Pfam" id="PF04504"/>
    </source>
</evidence>
<comment type="caution">
    <text evidence="7">The sequence shown here is derived from an EMBL/GenBank/DDBJ whole genome shotgun (WGS) entry which is preliminary data.</text>
</comment>
<evidence type="ECO:0000259" key="6">
    <source>
        <dbReference type="Pfam" id="PF22757"/>
    </source>
</evidence>
<protein>
    <submittedName>
        <fullName evidence="7">Transcription factor</fullName>
    </submittedName>
</protein>
<feature type="compositionally biased region" description="Acidic residues" evidence="4">
    <location>
        <begin position="18"/>
        <end position="43"/>
    </location>
</feature>
<evidence type="ECO:0000313" key="8">
    <source>
        <dbReference type="Proteomes" id="UP001558713"/>
    </source>
</evidence>
<dbReference type="InterPro" id="IPR053932">
    <property type="entry name" value="GeBP-like_DBD"/>
</dbReference>
<name>A0ABD0Z0Z1_CARAN</name>
<feature type="domain" description="Glabrous enhancer-binding protein-like DBD" evidence="5">
    <location>
        <begin position="168"/>
        <end position="260"/>
    </location>
</feature>
<keyword evidence="8" id="KW-1185">Reference proteome</keyword>
<proteinExistence type="inferred from homology"/>
<organism evidence="7 8">
    <name type="scientific">Cardamine amara subsp. amara</name>
    <dbReference type="NCBI Taxonomy" id="228776"/>
    <lineage>
        <taxon>Eukaryota</taxon>
        <taxon>Viridiplantae</taxon>
        <taxon>Streptophyta</taxon>
        <taxon>Embryophyta</taxon>
        <taxon>Tracheophyta</taxon>
        <taxon>Spermatophyta</taxon>
        <taxon>Magnoliopsida</taxon>
        <taxon>eudicotyledons</taxon>
        <taxon>Gunneridae</taxon>
        <taxon>Pentapetalae</taxon>
        <taxon>rosids</taxon>
        <taxon>malvids</taxon>
        <taxon>Brassicales</taxon>
        <taxon>Brassicaceae</taxon>
        <taxon>Cardamineae</taxon>
        <taxon>Cardamine</taxon>
    </lineage>
</organism>
<feature type="compositionally biased region" description="Polar residues" evidence="4">
    <location>
        <begin position="53"/>
        <end position="70"/>
    </location>
</feature>
<reference evidence="7 8" key="1">
    <citation type="submission" date="2024-04" db="EMBL/GenBank/DDBJ databases">
        <title>Genome assembly C_amara_ONT_v2.</title>
        <authorList>
            <person name="Yant L."/>
            <person name="Moore C."/>
            <person name="Slenker M."/>
        </authorList>
    </citation>
    <scope>NUCLEOTIDE SEQUENCE [LARGE SCALE GENOMIC DNA]</scope>
    <source>
        <tissue evidence="7">Leaf</tissue>
    </source>
</reference>
<dbReference type="EMBL" id="JBANAX010000927">
    <property type="protein sequence ID" value="KAL1188322.1"/>
    <property type="molecule type" value="Genomic_DNA"/>
</dbReference>
<sequence length="401" mass="43821">MTKKPLNPLEDPPTASSSEDDELETSADEEEEEEVSSEEEDESKDPIKKKPSDSVTISLPGKSTTVSSATAAGEKAGSDSDSGSETETDSDSETERAPNPPNSGSGKAIAVSAVKKKEDPPSLATLALPAVKSVTKRPASEGTSSRDVTKRAKKVTSGEEESIKKPAFQRLWSEEDEIAVLQGMIDFKGDTGKSPYEDTNGFYEFIKKSISFEVSKNQFMDKIRSLKKKYMGKEVKNGVEPSFLKAHDRKAYELSKVIWGPDGIAIESNGVAKKSQSQSQSKSKSKKLDSVKQELVFGGASSPNGKKVEEDDDKMLIDGGGGDLRKSDWFEKSFLVRAIAGFGVGEFSVKDKWSLVSVENKKMVEEKLKLLQDKEFEFVLEKTDFLHEVTSMIAEASKKNK</sequence>